<keyword evidence="1" id="KW-0472">Membrane</keyword>
<sequence length="231" mass="23404">MTALAPAPAPVRRVPPKRLRTYGAVVTVLVIAVAALDQVLKAWAWRVLGDVHVNSGGNPFTGGVVGGLLTGRVTGAVFDVVDAALVALAGLLLARHSPTRAVALTGGAALAGWASNLGDRLGLHYLTAPDSVRGAVDYLPFAGHYWNLADIVIVTGTAGFVVALLGWLGATAGSRPVLRDGGRRPARRPARRAVLPVALTAALSAVCVLAFLGATVVGHLDGPSSLAAAVG</sequence>
<evidence type="ECO:0000313" key="3">
    <source>
        <dbReference type="Proteomes" id="UP000186132"/>
    </source>
</evidence>
<keyword evidence="3" id="KW-1185">Reference proteome</keyword>
<organism evidence="2 3">
    <name type="scientific">Jatrophihabitans endophyticus</name>
    <dbReference type="NCBI Taxonomy" id="1206085"/>
    <lineage>
        <taxon>Bacteria</taxon>
        <taxon>Bacillati</taxon>
        <taxon>Actinomycetota</taxon>
        <taxon>Actinomycetes</taxon>
        <taxon>Jatrophihabitantales</taxon>
        <taxon>Jatrophihabitantaceae</taxon>
        <taxon>Jatrophihabitans</taxon>
    </lineage>
</organism>
<reference evidence="2 3" key="1">
    <citation type="submission" date="2016-11" db="EMBL/GenBank/DDBJ databases">
        <authorList>
            <person name="Jaros S."/>
            <person name="Januszkiewicz K."/>
            <person name="Wedrychowicz H."/>
        </authorList>
    </citation>
    <scope>NUCLEOTIDE SEQUENCE [LARGE SCALE GENOMIC DNA]</scope>
    <source>
        <strain evidence="2 3">DSM 45627</strain>
    </source>
</reference>
<dbReference type="GO" id="GO:0004190">
    <property type="term" value="F:aspartic-type endopeptidase activity"/>
    <property type="evidence" value="ECO:0007669"/>
    <property type="project" value="InterPro"/>
</dbReference>
<dbReference type="InterPro" id="IPR001872">
    <property type="entry name" value="Peptidase_A8"/>
</dbReference>
<keyword evidence="1" id="KW-0812">Transmembrane</keyword>
<dbReference type="Pfam" id="PF01252">
    <property type="entry name" value="Peptidase_A8"/>
    <property type="match status" value="1"/>
</dbReference>
<evidence type="ECO:0000256" key="1">
    <source>
        <dbReference type="SAM" id="Phobius"/>
    </source>
</evidence>
<gene>
    <name evidence="2" type="ORF">SAMN05443575_2482</name>
</gene>
<name>A0A1M5LKT8_9ACTN</name>
<keyword evidence="1" id="KW-1133">Transmembrane helix</keyword>
<keyword evidence="2" id="KW-0449">Lipoprotein</keyword>
<feature type="transmembrane region" description="Helical" evidence="1">
    <location>
        <begin position="21"/>
        <end position="40"/>
    </location>
</feature>
<feature type="transmembrane region" description="Helical" evidence="1">
    <location>
        <begin position="73"/>
        <end position="94"/>
    </location>
</feature>
<dbReference type="GO" id="GO:0006508">
    <property type="term" value="P:proteolysis"/>
    <property type="evidence" value="ECO:0007669"/>
    <property type="project" value="InterPro"/>
</dbReference>
<dbReference type="Proteomes" id="UP000186132">
    <property type="component" value="Unassembled WGS sequence"/>
</dbReference>
<dbReference type="STRING" id="1206085.SAMN05443575_2482"/>
<protein>
    <submittedName>
        <fullName evidence="2">Lipoprotein signal peptidase</fullName>
    </submittedName>
</protein>
<dbReference type="GO" id="GO:0016020">
    <property type="term" value="C:membrane"/>
    <property type="evidence" value="ECO:0007669"/>
    <property type="project" value="InterPro"/>
</dbReference>
<dbReference type="OrthoDB" id="3637554at2"/>
<dbReference type="EMBL" id="FQVU01000003">
    <property type="protein sequence ID" value="SHG65648.1"/>
    <property type="molecule type" value="Genomic_DNA"/>
</dbReference>
<feature type="transmembrane region" description="Helical" evidence="1">
    <location>
        <begin position="151"/>
        <end position="172"/>
    </location>
</feature>
<feature type="transmembrane region" description="Helical" evidence="1">
    <location>
        <begin position="193"/>
        <end position="217"/>
    </location>
</feature>
<evidence type="ECO:0000313" key="2">
    <source>
        <dbReference type="EMBL" id="SHG65648.1"/>
    </source>
</evidence>
<feature type="transmembrane region" description="Helical" evidence="1">
    <location>
        <begin position="101"/>
        <end position="118"/>
    </location>
</feature>
<dbReference type="RefSeq" id="WP_084180992.1">
    <property type="nucleotide sequence ID" value="NZ_FQVU01000003.1"/>
</dbReference>
<accession>A0A1M5LKT8</accession>
<proteinExistence type="predicted"/>
<dbReference type="AlphaFoldDB" id="A0A1M5LKT8"/>